<evidence type="ECO:0000256" key="5">
    <source>
        <dbReference type="ARBA" id="ARBA00022927"/>
    </source>
</evidence>
<dbReference type="OrthoDB" id="9799073at2"/>
<protein>
    <recommendedName>
        <fullName evidence="9">Protein translocase subunit SecE</fullName>
    </recommendedName>
</protein>
<dbReference type="InterPro" id="IPR005807">
    <property type="entry name" value="SecE_bac"/>
</dbReference>
<evidence type="ECO:0000256" key="3">
    <source>
        <dbReference type="ARBA" id="ARBA00022475"/>
    </source>
</evidence>
<keyword evidence="11" id="KW-1185">Reference proteome</keyword>
<evidence type="ECO:0000256" key="8">
    <source>
        <dbReference type="ARBA" id="ARBA00023136"/>
    </source>
</evidence>
<keyword evidence="3 9" id="KW-1003">Cell membrane</keyword>
<keyword evidence="7 9" id="KW-0811">Translocation</keyword>
<organism evidence="10 11">
    <name type="scientific">Peptoniphilus asaccharolyticus DSM 20463</name>
    <dbReference type="NCBI Taxonomy" id="573058"/>
    <lineage>
        <taxon>Bacteria</taxon>
        <taxon>Bacillati</taxon>
        <taxon>Bacillota</taxon>
        <taxon>Tissierellia</taxon>
        <taxon>Tissierellales</taxon>
        <taxon>Peptoniphilaceae</taxon>
        <taxon>Peptoniphilus</taxon>
    </lineage>
</organism>
<comment type="subunit">
    <text evidence="9">Component of the Sec protein translocase complex. Heterotrimer consisting of SecY, SecE and SecG subunits. The heterotrimers can form oligomers, although 1 heterotrimer is thought to be able to translocate proteins. Interacts with the ribosome. Interacts with SecDF, and other proteins may be involved. Interacts with SecA.</text>
</comment>
<keyword evidence="6 9" id="KW-1133">Transmembrane helix</keyword>
<dbReference type="STRING" id="573058.SAMN00017477_1486"/>
<keyword evidence="2 9" id="KW-0813">Transport</keyword>
<dbReference type="Gene3D" id="1.20.5.1030">
    <property type="entry name" value="Preprotein translocase secy subunit"/>
    <property type="match status" value="1"/>
</dbReference>
<dbReference type="AlphaFoldDB" id="A0A1W1V695"/>
<dbReference type="PANTHER" id="PTHR33910:SF1">
    <property type="entry name" value="PROTEIN TRANSLOCASE SUBUNIT SECE"/>
    <property type="match status" value="1"/>
</dbReference>
<dbReference type="EMBL" id="FWWR01000009">
    <property type="protein sequence ID" value="SMB88949.1"/>
    <property type="molecule type" value="Genomic_DNA"/>
</dbReference>
<accession>A0A1W1V695</accession>
<keyword evidence="4 9" id="KW-0812">Transmembrane</keyword>
<comment type="function">
    <text evidence="9">Essential subunit of the Sec protein translocation channel SecYEG. Clamps together the 2 halves of SecY. May contact the channel plug during translocation.</text>
</comment>
<dbReference type="GO" id="GO:0043952">
    <property type="term" value="P:protein transport by the Sec complex"/>
    <property type="evidence" value="ECO:0007669"/>
    <property type="project" value="UniProtKB-UniRule"/>
</dbReference>
<evidence type="ECO:0000256" key="6">
    <source>
        <dbReference type="ARBA" id="ARBA00022989"/>
    </source>
</evidence>
<evidence type="ECO:0000256" key="4">
    <source>
        <dbReference type="ARBA" id="ARBA00022692"/>
    </source>
</evidence>
<keyword evidence="5 9" id="KW-0653">Protein transport</keyword>
<dbReference type="NCBIfam" id="TIGR00964">
    <property type="entry name" value="secE_bact"/>
    <property type="match status" value="1"/>
</dbReference>
<proteinExistence type="inferred from homology"/>
<comment type="similarity">
    <text evidence="9">Belongs to the SecE/SEC61-gamma family.</text>
</comment>
<evidence type="ECO:0000313" key="10">
    <source>
        <dbReference type="EMBL" id="SMB88949.1"/>
    </source>
</evidence>
<evidence type="ECO:0000256" key="2">
    <source>
        <dbReference type="ARBA" id="ARBA00022448"/>
    </source>
</evidence>
<dbReference type="RefSeq" id="WP_004820425.1">
    <property type="nucleotide sequence ID" value="NZ_FWWR01000009.1"/>
</dbReference>
<dbReference type="InterPro" id="IPR038379">
    <property type="entry name" value="SecE_sf"/>
</dbReference>
<dbReference type="GO" id="GO:0005886">
    <property type="term" value="C:plasma membrane"/>
    <property type="evidence" value="ECO:0007669"/>
    <property type="project" value="UniProtKB-SubCell"/>
</dbReference>
<dbReference type="GO" id="GO:0009306">
    <property type="term" value="P:protein secretion"/>
    <property type="evidence" value="ECO:0007669"/>
    <property type="project" value="UniProtKB-UniRule"/>
</dbReference>
<sequence length="72" mass="8165">MATSKESVQKVEDKSLGKYFRGVKSEFKKVVWPTKKEIVNLSMIVITAVIAFSILLTIYDKIVMFLLNLIIG</sequence>
<dbReference type="InterPro" id="IPR001901">
    <property type="entry name" value="Translocase_SecE/Sec61-g"/>
</dbReference>
<dbReference type="GO" id="GO:0008320">
    <property type="term" value="F:protein transmembrane transporter activity"/>
    <property type="evidence" value="ECO:0007669"/>
    <property type="project" value="UniProtKB-UniRule"/>
</dbReference>
<reference evidence="11" key="1">
    <citation type="submission" date="2017-04" db="EMBL/GenBank/DDBJ databases">
        <authorList>
            <person name="Varghese N."/>
            <person name="Submissions S."/>
        </authorList>
    </citation>
    <scope>NUCLEOTIDE SEQUENCE [LARGE SCALE GENOMIC DNA]</scope>
    <source>
        <strain evidence="11">DSM 20463</strain>
    </source>
</reference>
<keyword evidence="8 9" id="KW-0472">Membrane</keyword>
<name>A0A1W1V695_PEPAS</name>
<comment type="subcellular location">
    <subcellularLocation>
        <location evidence="9">Cell membrane</location>
        <topology evidence="9">Single-pass membrane protein</topology>
    </subcellularLocation>
    <subcellularLocation>
        <location evidence="1">Membrane</location>
    </subcellularLocation>
</comment>
<gene>
    <name evidence="9" type="primary">secE</name>
    <name evidence="10" type="ORF">SAMN00017477_1486</name>
</gene>
<dbReference type="GO" id="GO:0006605">
    <property type="term" value="P:protein targeting"/>
    <property type="evidence" value="ECO:0007669"/>
    <property type="project" value="UniProtKB-UniRule"/>
</dbReference>
<evidence type="ECO:0000256" key="9">
    <source>
        <dbReference type="HAMAP-Rule" id="MF_00422"/>
    </source>
</evidence>
<feature type="transmembrane region" description="Helical" evidence="9">
    <location>
        <begin position="38"/>
        <end position="59"/>
    </location>
</feature>
<dbReference type="Proteomes" id="UP000192368">
    <property type="component" value="Unassembled WGS sequence"/>
</dbReference>
<evidence type="ECO:0000256" key="1">
    <source>
        <dbReference type="ARBA" id="ARBA00004370"/>
    </source>
</evidence>
<evidence type="ECO:0000313" key="11">
    <source>
        <dbReference type="Proteomes" id="UP000192368"/>
    </source>
</evidence>
<dbReference type="HAMAP" id="MF_00422">
    <property type="entry name" value="SecE"/>
    <property type="match status" value="1"/>
</dbReference>
<evidence type="ECO:0000256" key="7">
    <source>
        <dbReference type="ARBA" id="ARBA00023010"/>
    </source>
</evidence>
<dbReference type="PROSITE" id="PS01067">
    <property type="entry name" value="SECE_SEC61G"/>
    <property type="match status" value="1"/>
</dbReference>
<dbReference type="PANTHER" id="PTHR33910">
    <property type="entry name" value="PROTEIN TRANSLOCASE SUBUNIT SECE"/>
    <property type="match status" value="1"/>
</dbReference>
<dbReference type="Pfam" id="PF00584">
    <property type="entry name" value="SecE"/>
    <property type="match status" value="1"/>
</dbReference>
<dbReference type="GO" id="GO:0065002">
    <property type="term" value="P:intracellular protein transmembrane transport"/>
    <property type="evidence" value="ECO:0007669"/>
    <property type="project" value="UniProtKB-UniRule"/>
</dbReference>